<dbReference type="EMBL" id="CVQH01025527">
    <property type="protein sequence ID" value="CRK38469.1"/>
    <property type="molecule type" value="Genomic_DNA"/>
</dbReference>
<name>A0A0G4MWE8_VERLO</name>
<gene>
    <name evidence="1" type="ORF">BN1708_007791</name>
</gene>
<organism evidence="1 2">
    <name type="scientific">Verticillium longisporum</name>
    <name type="common">Verticillium dahliae var. longisporum</name>
    <dbReference type="NCBI Taxonomy" id="100787"/>
    <lineage>
        <taxon>Eukaryota</taxon>
        <taxon>Fungi</taxon>
        <taxon>Dikarya</taxon>
        <taxon>Ascomycota</taxon>
        <taxon>Pezizomycotina</taxon>
        <taxon>Sordariomycetes</taxon>
        <taxon>Hypocreomycetidae</taxon>
        <taxon>Glomerellales</taxon>
        <taxon>Plectosphaerellaceae</taxon>
        <taxon>Verticillium</taxon>
    </lineage>
</organism>
<sequence>MAKGTGEAHGSVLASLYYYRCNIRQGRAPQAGPSASGAVRAGDGTQCSSSLSLQCMSICFSPCHNRCRTRTQMPDNRFPRSASLASLVLDTRYGTDHKAQSTGHENVSNKWWPGRNAVPGILHIGSLRPIPQTSQLLPSAEIDSIRDPVRRAVRSVGKGHGPWPNFCNRALARFAHLAFQMINVNTSGLRTMPVNTAGCGCIQSQSARFSSPLIVLH</sequence>
<protein>
    <submittedName>
        <fullName evidence="1">Uncharacterized protein</fullName>
    </submittedName>
</protein>
<dbReference type="Proteomes" id="UP000044602">
    <property type="component" value="Unassembled WGS sequence"/>
</dbReference>
<evidence type="ECO:0000313" key="1">
    <source>
        <dbReference type="EMBL" id="CRK38469.1"/>
    </source>
</evidence>
<reference evidence="1 2" key="1">
    <citation type="submission" date="2015-05" db="EMBL/GenBank/DDBJ databases">
        <authorList>
            <person name="Wang D.B."/>
            <person name="Wang M."/>
        </authorList>
    </citation>
    <scope>NUCLEOTIDE SEQUENCE [LARGE SCALE GENOMIC DNA]</scope>
    <source>
        <strain evidence="1">VL1</strain>
    </source>
</reference>
<proteinExistence type="predicted"/>
<dbReference type="AlphaFoldDB" id="A0A0G4MWE8"/>
<accession>A0A0G4MWE8</accession>
<keyword evidence="2" id="KW-1185">Reference proteome</keyword>
<evidence type="ECO:0000313" key="2">
    <source>
        <dbReference type="Proteomes" id="UP000044602"/>
    </source>
</evidence>